<dbReference type="CDD" id="cd18094">
    <property type="entry name" value="SpoU-like_TrmL"/>
    <property type="match status" value="1"/>
</dbReference>
<evidence type="ECO:0000259" key="8">
    <source>
        <dbReference type="Pfam" id="PF00588"/>
    </source>
</evidence>
<dbReference type="InterPro" id="IPR029026">
    <property type="entry name" value="tRNA_m1G_MTases_N"/>
</dbReference>
<comment type="function">
    <text evidence="6">Could methylate the ribose at the nucleotide 34 wobble position in tRNA.</text>
</comment>
<dbReference type="RefSeq" id="WP_109710731.1">
    <property type="nucleotide sequence ID" value="NZ_QGDS01000005.1"/>
</dbReference>
<comment type="catalytic activity">
    <reaction evidence="6">
        <text>cytidine(34) in tRNA + S-adenosyl-L-methionine = 2'-O-methylcytidine(34) in tRNA + S-adenosyl-L-homocysteine + H(+)</text>
        <dbReference type="Rhea" id="RHEA:43084"/>
        <dbReference type="Rhea" id="RHEA-COMP:10331"/>
        <dbReference type="Rhea" id="RHEA-COMP:10332"/>
        <dbReference type="ChEBI" id="CHEBI:15378"/>
        <dbReference type="ChEBI" id="CHEBI:57856"/>
        <dbReference type="ChEBI" id="CHEBI:59789"/>
        <dbReference type="ChEBI" id="CHEBI:74495"/>
        <dbReference type="ChEBI" id="CHEBI:82748"/>
        <dbReference type="EC" id="2.1.1.207"/>
    </reaction>
</comment>
<comment type="subcellular location">
    <subcellularLocation>
        <location evidence="6">Cytoplasm</location>
    </subcellularLocation>
</comment>
<dbReference type="SUPFAM" id="SSF75217">
    <property type="entry name" value="alpha/beta knot"/>
    <property type="match status" value="1"/>
</dbReference>
<evidence type="ECO:0000256" key="4">
    <source>
        <dbReference type="ARBA" id="ARBA00022691"/>
    </source>
</evidence>
<dbReference type="HAMAP" id="MF_01885">
    <property type="entry name" value="tRNA_methyltr_TrmL"/>
    <property type="match status" value="1"/>
</dbReference>
<dbReference type="FunFam" id="3.40.1280.10:FF:000002">
    <property type="entry name" value="Peptidylprolyl isomerase"/>
    <property type="match status" value="1"/>
</dbReference>
<comment type="catalytic activity">
    <reaction evidence="6">
        <text>5-carboxymethylaminomethyluridine(34) in tRNA(Leu) + S-adenosyl-L-methionine = 5-carboxymethylaminomethyl-2'-O-methyluridine(34) in tRNA(Leu) + S-adenosyl-L-homocysteine + H(+)</text>
        <dbReference type="Rhea" id="RHEA:43088"/>
        <dbReference type="Rhea" id="RHEA-COMP:10333"/>
        <dbReference type="Rhea" id="RHEA-COMP:10334"/>
        <dbReference type="ChEBI" id="CHEBI:15378"/>
        <dbReference type="ChEBI" id="CHEBI:57856"/>
        <dbReference type="ChEBI" id="CHEBI:59789"/>
        <dbReference type="ChEBI" id="CHEBI:74508"/>
        <dbReference type="ChEBI" id="CHEBI:74511"/>
        <dbReference type="EC" id="2.1.1.207"/>
    </reaction>
</comment>
<dbReference type="PANTHER" id="PTHR42971">
    <property type="entry name" value="TRNA (CYTIDINE(34)-2'-O)-METHYLTRANSFERASE"/>
    <property type="match status" value="1"/>
</dbReference>
<dbReference type="GO" id="GO:0002130">
    <property type="term" value="P:wobble position ribose methylation"/>
    <property type="evidence" value="ECO:0007669"/>
    <property type="project" value="TreeGrafter"/>
</dbReference>
<keyword evidence="3 6" id="KW-0808">Transferase</keyword>
<accession>A0A315ZWT2</accession>
<evidence type="ECO:0000256" key="7">
    <source>
        <dbReference type="PIRSR" id="PIRSR029256-1"/>
    </source>
</evidence>
<dbReference type="GO" id="GO:0003723">
    <property type="term" value="F:RNA binding"/>
    <property type="evidence" value="ECO:0007669"/>
    <property type="project" value="InterPro"/>
</dbReference>
<protein>
    <recommendedName>
        <fullName evidence="6">Putative tRNA (cytidine(34)-2'-O)-methyltransferase</fullName>
        <ecNumber evidence="6">2.1.1.207</ecNumber>
    </recommendedName>
    <alternativeName>
        <fullName evidence="6">tRNA (cytidine/uridine-2'-O-)-methyltransferase</fullName>
    </alternativeName>
</protein>
<dbReference type="EMBL" id="UHJJ01000005">
    <property type="protein sequence ID" value="SUQ14126.1"/>
    <property type="molecule type" value="Genomic_DNA"/>
</dbReference>
<keyword evidence="2 6" id="KW-0489">Methyltransferase</keyword>
<sequence>MLNIVLYEPEIPANTGNIGRTCVATNTRLHLIEPLGFKLNEKALRRAGMDYWSDLDVATYIDFQDFLEKNPEAKIYMATTKAAKVYTEVQYEPDCYIMFGKESAGIPEEILVGHKENCVRIPMVGDIRSLNLGNSVSVILYEALRQNQFAGMSLEGHLHHLNWNEL</sequence>
<proteinExistence type="inferred from homology"/>
<dbReference type="Gene3D" id="3.40.1280.10">
    <property type="match status" value="1"/>
</dbReference>
<feature type="binding site" evidence="6 7">
    <location>
        <position position="100"/>
    </location>
    <ligand>
        <name>S-adenosyl-L-methionine</name>
        <dbReference type="ChEBI" id="CHEBI:59789"/>
    </ligand>
</feature>
<evidence type="ECO:0000256" key="3">
    <source>
        <dbReference type="ARBA" id="ARBA00022679"/>
    </source>
</evidence>
<evidence type="ECO:0000256" key="5">
    <source>
        <dbReference type="ARBA" id="ARBA00022694"/>
    </source>
</evidence>
<keyword evidence="10" id="KW-1185">Reference proteome</keyword>
<dbReference type="GO" id="GO:0008175">
    <property type="term" value="F:tRNA methyltransferase activity"/>
    <property type="evidence" value="ECO:0007669"/>
    <property type="project" value="UniProtKB-UniRule"/>
</dbReference>
<dbReference type="InterPro" id="IPR029028">
    <property type="entry name" value="Alpha/beta_knot_MTases"/>
</dbReference>
<dbReference type="OrthoDB" id="9789043at2"/>
<dbReference type="AlphaFoldDB" id="A0A315ZWT2"/>
<organism evidence="9 10">
    <name type="scientific">Faecalicatena contorta</name>
    <dbReference type="NCBI Taxonomy" id="39482"/>
    <lineage>
        <taxon>Bacteria</taxon>
        <taxon>Bacillati</taxon>
        <taxon>Bacillota</taxon>
        <taxon>Clostridia</taxon>
        <taxon>Lachnospirales</taxon>
        <taxon>Lachnospiraceae</taxon>
        <taxon>Faecalicatena</taxon>
    </lineage>
</organism>
<evidence type="ECO:0000313" key="9">
    <source>
        <dbReference type="EMBL" id="SUQ14126.1"/>
    </source>
</evidence>
<evidence type="ECO:0000256" key="6">
    <source>
        <dbReference type="HAMAP-Rule" id="MF_01885"/>
    </source>
</evidence>
<feature type="domain" description="tRNA/rRNA methyltransferase SpoU type" evidence="8">
    <location>
        <begin position="2"/>
        <end position="141"/>
    </location>
</feature>
<dbReference type="PANTHER" id="PTHR42971:SF1">
    <property type="entry name" value="TRNA (CYTIDINE(34)-2'-O)-METHYLTRANSFERASE"/>
    <property type="match status" value="1"/>
</dbReference>
<dbReference type="PIRSF" id="PIRSF029256">
    <property type="entry name" value="SpoU_TrmH_prd"/>
    <property type="match status" value="1"/>
</dbReference>
<gene>
    <name evidence="9" type="ORF">SAMN05216529_105100</name>
</gene>
<evidence type="ECO:0000256" key="1">
    <source>
        <dbReference type="ARBA" id="ARBA00022490"/>
    </source>
</evidence>
<dbReference type="Proteomes" id="UP000254051">
    <property type="component" value="Unassembled WGS sequence"/>
</dbReference>
<evidence type="ECO:0000256" key="2">
    <source>
        <dbReference type="ARBA" id="ARBA00022603"/>
    </source>
</evidence>
<dbReference type="Pfam" id="PF00588">
    <property type="entry name" value="SpoU_methylase"/>
    <property type="match status" value="1"/>
</dbReference>
<evidence type="ECO:0000313" key="10">
    <source>
        <dbReference type="Proteomes" id="UP000254051"/>
    </source>
</evidence>
<keyword evidence="5 6" id="KW-0819">tRNA processing</keyword>
<dbReference type="GO" id="GO:0005737">
    <property type="term" value="C:cytoplasm"/>
    <property type="evidence" value="ECO:0007669"/>
    <property type="project" value="UniProtKB-SubCell"/>
</dbReference>
<comment type="similarity">
    <text evidence="6">Belongs to the class IV-like SAM-binding methyltransferase superfamily. RNA methyltransferase TrmH family. TrmL subfamily.</text>
</comment>
<comment type="caution">
    <text evidence="6">Lacks conserved residue(s) required for the propagation of feature annotation.</text>
</comment>
<dbReference type="GO" id="GO:0042802">
    <property type="term" value="F:identical protein binding"/>
    <property type="evidence" value="ECO:0007669"/>
    <property type="project" value="UniProtKB-ARBA"/>
</dbReference>
<dbReference type="EC" id="2.1.1.207" evidence="6"/>
<keyword evidence="1 6" id="KW-0963">Cytoplasm</keyword>
<name>A0A315ZWT2_9FIRM</name>
<keyword evidence="4 6" id="KW-0949">S-adenosyl-L-methionine</keyword>
<reference evidence="10" key="1">
    <citation type="submission" date="2017-07" db="EMBL/GenBank/DDBJ databases">
        <authorList>
            <person name="Varghese N."/>
            <person name="Submissions S."/>
        </authorList>
    </citation>
    <scope>NUCLEOTIDE SEQUENCE [LARGE SCALE GENOMIC DNA]</scope>
    <source>
        <strain evidence="10">NLAE-zl-C134</strain>
    </source>
</reference>
<dbReference type="InterPro" id="IPR016914">
    <property type="entry name" value="TrmL"/>
</dbReference>
<feature type="binding site" evidence="6 7">
    <location>
        <position position="121"/>
    </location>
    <ligand>
        <name>S-adenosyl-L-methionine</name>
        <dbReference type="ChEBI" id="CHEBI:59789"/>
    </ligand>
</feature>
<feature type="binding site" evidence="6 7">
    <location>
        <position position="129"/>
    </location>
    <ligand>
        <name>S-adenosyl-L-methionine</name>
        <dbReference type="ChEBI" id="CHEBI:59789"/>
    </ligand>
</feature>
<dbReference type="InterPro" id="IPR001537">
    <property type="entry name" value="SpoU_MeTrfase"/>
</dbReference>
<dbReference type="GO" id="GO:0008757">
    <property type="term" value="F:S-adenosylmethionine-dependent methyltransferase activity"/>
    <property type="evidence" value="ECO:0007669"/>
    <property type="project" value="UniProtKB-UniRule"/>
</dbReference>